<comment type="caution">
    <text evidence="1">The sequence shown here is derived from an EMBL/GenBank/DDBJ whole genome shotgun (WGS) entry which is preliminary data.</text>
</comment>
<accession>A0ABQ9INP8</accession>
<reference evidence="1 2" key="1">
    <citation type="submission" date="2023-02" db="EMBL/GenBank/DDBJ databases">
        <title>LHISI_Scaffold_Assembly.</title>
        <authorList>
            <person name="Stuart O.P."/>
            <person name="Cleave R."/>
            <person name="Magrath M.J.L."/>
            <person name="Mikheyev A.S."/>
        </authorList>
    </citation>
    <scope>NUCLEOTIDE SEQUENCE [LARGE SCALE GENOMIC DNA]</scope>
    <source>
        <strain evidence="1">Daus_M_001</strain>
        <tissue evidence="1">Leg muscle</tissue>
    </source>
</reference>
<keyword evidence="2" id="KW-1185">Reference proteome</keyword>
<evidence type="ECO:0008006" key="3">
    <source>
        <dbReference type="Google" id="ProtNLM"/>
    </source>
</evidence>
<name>A0ABQ9INP8_9NEOP</name>
<gene>
    <name evidence="1" type="ORF">PR048_003649</name>
</gene>
<dbReference type="PANTHER" id="PTHR47326">
    <property type="entry name" value="TRANSPOSABLE ELEMENT TC3 TRANSPOSASE-LIKE PROTEIN"/>
    <property type="match status" value="1"/>
</dbReference>
<dbReference type="Proteomes" id="UP001159363">
    <property type="component" value="Chromosome 1"/>
</dbReference>
<proteinExistence type="predicted"/>
<sequence>MVATHIVRSWSTEDARRKTPGSVHCELFVTRVEEGVQPPPPAGPVWEKVRMRKEAHIQRSNAHLHCRWDLSVPREIDAVASCCRSCLDCRGWEAFGWSLQDYSGGRWPDSHRHCHHYRAGSIRDRPVLLMITAFHHHTDTMHSITSDHKWLSVTVLNGRTVVDIVVMATRLSLEQRSEVAAWIEVFQSPTVVRIKYQAYFNCDPPFRLTNYHIYDKFVTTSSVANYYRGNGGRSRTGRSLANITVAQEVFLRSPGKSISRYSTEYGIPQTTVWRILNKDLGMRPHHLQAVKVLSPADKVAQATFHVNKHNCVLWGSENPSVVEEHERSSLKINVWCAVTATRVVVPYFFKNDTVTGADILLMMETYVADNLPLRILLTGYFQLDGALPHFARMRAHGEVIDRQCVHKGRDEGEASAAGGVKQCITTGRCLCIITPPLQFELPTTPGWQLSPMHDVIRPTPKRVELASPSPFGTPQN</sequence>
<dbReference type="PANTHER" id="PTHR47326:SF1">
    <property type="entry name" value="HTH PSQ-TYPE DOMAIN-CONTAINING PROTEIN"/>
    <property type="match status" value="1"/>
</dbReference>
<organism evidence="1 2">
    <name type="scientific">Dryococelus australis</name>
    <dbReference type="NCBI Taxonomy" id="614101"/>
    <lineage>
        <taxon>Eukaryota</taxon>
        <taxon>Metazoa</taxon>
        <taxon>Ecdysozoa</taxon>
        <taxon>Arthropoda</taxon>
        <taxon>Hexapoda</taxon>
        <taxon>Insecta</taxon>
        <taxon>Pterygota</taxon>
        <taxon>Neoptera</taxon>
        <taxon>Polyneoptera</taxon>
        <taxon>Phasmatodea</taxon>
        <taxon>Verophasmatodea</taxon>
        <taxon>Anareolatae</taxon>
        <taxon>Phasmatidae</taxon>
        <taxon>Eurycanthinae</taxon>
        <taxon>Dryococelus</taxon>
    </lineage>
</organism>
<protein>
    <recommendedName>
        <fullName evidence="3">HTH psq-type domain-containing protein</fullName>
    </recommendedName>
</protein>
<dbReference type="Gene3D" id="3.30.420.10">
    <property type="entry name" value="Ribonuclease H-like superfamily/Ribonuclease H"/>
    <property type="match status" value="1"/>
</dbReference>
<evidence type="ECO:0000313" key="2">
    <source>
        <dbReference type="Proteomes" id="UP001159363"/>
    </source>
</evidence>
<dbReference type="EMBL" id="JARBHB010000001">
    <property type="protein sequence ID" value="KAJ8898289.1"/>
    <property type="molecule type" value="Genomic_DNA"/>
</dbReference>
<dbReference type="InterPro" id="IPR036397">
    <property type="entry name" value="RNaseH_sf"/>
</dbReference>
<evidence type="ECO:0000313" key="1">
    <source>
        <dbReference type="EMBL" id="KAJ8898289.1"/>
    </source>
</evidence>